<dbReference type="GO" id="GO:0004649">
    <property type="term" value="F:poly(ADP-ribose) glycohydrolase activity"/>
    <property type="evidence" value="ECO:0007669"/>
    <property type="project" value="UniProtKB-EC"/>
</dbReference>
<dbReference type="InterPro" id="IPR005502">
    <property type="entry name" value="Ribosyl_crysJ1"/>
</dbReference>
<dbReference type="PANTHER" id="PTHR16222:SF24">
    <property type="entry name" value="ADP-RIBOSYLHYDROLASE ARH3"/>
    <property type="match status" value="1"/>
</dbReference>
<comment type="cofactor">
    <cofactor evidence="12">
        <name>Mg(2+)</name>
        <dbReference type="ChEBI" id="CHEBI:18420"/>
    </cofactor>
    <text evidence="12">Binds 2 magnesium ions per subunit.</text>
</comment>
<evidence type="ECO:0000256" key="10">
    <source>
        <dbReference type="ARBA" id="ARBA00043193"/>
    </source>
</evidence>
<gene>
    <name evidence="13" type="ORF">BQ4739_LOCUS3217</name>
</gene>
<comment type="catalytic activity">
    <reaction evidence="11">
        <text>alpha-NAD(+) + H2O = ADP-D-ribose + nicotinamide + H(+)</text>
        <dbReference type="Rhea" id="RHEA:68792"/>
        <dbReference type="ChEBI" id="CHEBI:15377"/>
        <dbReference type="ChEBI" id="CHEBI:15378"/>
        <dbReference type="ChEBI" id="CHEBI:17154"/>
        <dbReference type="ChEBI" id="CHEBI:57967"/>
        <dbReference type="ChEBI" id="CHEBI:77017"/>
    </reaction>
</comment>
<dbReference type="AlphaFoldDB" id="A0A383VD96"/>
<dbReference type="STRING" id="3088.A0A383VD96"/>
<keyword evidence="3" id="KW-0378">Hydrolase</keyword>
<evidence type="ECO:0000256" key="1">
    <source>
        <dbReference type="ARBA" id="ARBA00010702"/>
    </source>
</evidence>
<evidence type="ECO:0000313" key="14">
    <source>
        <dbReference type="Proteomes" id="UP000256970"/>
    </source>
</evidence>
<dbReference type="Pfam" id="PF03747">
    <property type="entry name" value="ADP_ribosyl_GH"/>
    <property type="match status" value="1"/>
</dbReference>
<feature type="binding site" evidence="12">
    <location>
        <position position="439"/>
    </location>
    <ligand>
        <name>Mg(2+)</name>
        <dbReference type="ChEBI" id="CHEBI:18420"/>
        <label>1</label>
    </ligand>
</feature>
<dbReference type="Gene3D" id="1.10.4080.10">
    <property type="entry name" value="ADP-ribosylation/Crystallin J1"/>
    <property type="match status" value="1"/>
</dbReference>
<dbReference type="InterPro" id="IPR050792">
    <property type="entry name" value="ADP-ribosylglycohydrolase"/>
</dbReference>
<name>A0A383VD96_TETOB</name>
<feature type="binding site" evidence="12">
    <location>
        <position position="182"/>
    </location>
    <ligand>
        <name>Mg(2+)</name>
        <dbReference type="ChEBI" id="CHEBI:18420"/>
        <label>1</label>
    </ligand>
</feature>
<feature type="binding site" evidence="12">
    <location>
        <position position="184"/>
    </location>
    <ligand>
        <name>Mg(2+)</name>
        <dbReference type="ChEBI" id="CHEBI:18420"/>
        <label>1</label>
    </ligand>
</feature>
<dbReference type="GO" id="GO:0046872">
    <property type="term" value="F:metal ion binding"/>
    <property type="evidence" value="ECO:0007669"/>
    <property type="project" value="UniProtKB-KW"/>
</dbReference>
<sequence length="559" mass="58917">MPHSTALASSSNSSRTAQHRQRLQCCALPQLRAMRPCMQQHLQLQQPCSAVQQHSSTLSSHRQRQQHLVTAALAGPPSATAPPPEAPSASTSAAAAAVAASGAGAAAAAAAAAAVADPCLDLYGVQDRAVGALVGSMCGNALGAQVEPEKHYRLARLFPEGLQDMSWSFDVGPNPLPPGHVTGDFVTMLAVAWSLVRQQQADAFDMLDCLASSYSPGSAARYSPYNTLALEGLSEGTNPFLLAKHAEQYLAVTPSRASQSCSHRPDRQLHGTEDFSGVIRAIPVGVAYRDASADVLREAADAAVVFTHPAERGSEGAVAIAAAVAWLIKADPATATPQQLLEHLLTVSRSSPDMTAKLQLLQQRLPLMVDLGLVTDWRAFWGSAYWSNFTATANLLWKQNLAMQGTQAASLALWVMLSSWQHPKQAVMLAASLGGYAATTGALAGALAGALHGCSWVPQAWWSVLQEQQLQPKQMQQQAQEEGEELQLQGEEAAVMGAAVEVEQQQVVLAGQQGVGGGVEEEAEDEDSLSTLRVGKYVVVVLGNELAGVSAQQVPRILG</sequence>
<evidence type="ECO:0000313" key="13">
    <source>
        <dbReference type="EMBL" id="SZX62614.1"/>
    </source>
</evidence>
<evidence type="ECO:0000256" key="3">
    <source>
        <dbReference type="ARBA" id="ARBA00022801"/>
    </source>
</evidence>
<evidence type="ECO:0000256" key="2">
    <source>
        <dbReference type="ARBA" id="ARBA00012255"/>
    </source>
</evidence>
<evidence type="ECO:0000256" key="8">
    <source>
        <dbReference type="ARBA" id="ARBA00042850"/>
    </source>
</evidence>
<evidence type="ECO:0000256" key="6">
    <source>
        <dbReference type="ARBA" id="ARBA00042471"/>
    </source>
</evidence>
<evidence type="ECO:0000256" key="4">
    <source>
        <dbReference type="ARBA" id="ARBA00041057"/>
    </source>
</evidence>
<keyword evidence="12" id="KW-0460">Magnesium</keyword>
<accession>A0A383VD96</accession>
<evidence type="ECO:0000256" key="11">
    <source>
        <dbReference type="ARBA" id="ARBA00049015"/>
    </source>
</evidence>
<protein>
    <recommendedName>
        <fullName evidence="4">ADP-ribosylhydrolase ARH3</fullName>
        <ecNumber evidence="2">3.2.1.143</ecNumber>
    </recommendedName>
    <alternativeName>
        <fullName evidence="5">ADP-ribose glycohydrolase ARH3</fullName>
    </alternativeName>
    <alternativeName>
        <fullName evidence="6">ADP-ribosylhydrolase 3</fullName>
    </alternativeName>
    <alternativeName>
        <fullName evidence="9">O-acetyl-ADP-ribose deacetylase ARH3</fullName>
    </alternativeName>
    <alternativeName>
        <fullName evidence="10">Poly(ADP-ribose) glycohydrolase ARH3</fullName>
    </alternativeName>
    <alternativeName>
        <fullName evidence="8">[Protein ADP-ribosylarginine] hydrolase-like protein 2</fullName>
    </alternativeName>
    <alternativeName>
        <fullName evidence="7">[Protein ADP-ribosylserine] hydrolase</fullName>
    </alternativeName>
</protein>
<evidence type="ECO:0000256" key="7">
    <source>
        <dbReference type="ARBA" id="ARBA00042722"/>
    </source>
</evidence>
<evidence type="ECO:0000256" key="9">
    <source>
        <dbReference type="ARBA" id="ARBA00043187"/>
    </source>
</evidence>
<dbReference type="SUPFAM" id="SSF101478">
    <property type="entry name" value="ADP-ribosylglycohydrolase"/>
    <property type="match status" value="1"/>
</dbReference>
<dbReference type="PANTHER" id="PTHR16222">
    <property type="entry name" value="ADP-RIBOSYLGLYCOHYDROLASE"/>
    <property type="match status" value="1"/>
</dbReference>
<reference evidence="13 14" key="1">
    <citation type="submission" date="2016-10" db="EMBL/GenBank/DDBJ databases">
        <authorList>
            <person name="Cai Z."/>
        </authorList>
    </citation>
    <scope>NUCLEOTIDE SEQUENCE [LARGE SCALE GENOMIC DNA]</scope>
</reference>
<proteinExistence type="inferred from homology"/>
<dbReference type="InterPro" id="IPR036705">
    <property type="entry name" value="Ribosyl_crysJ1_sf"/>
</dbReference>
<keyword evidence="14" id="KW-1185">Reference proteome</keyword>
<dbReference type="EMBL" id="FNXT01000250">
    <property type="protein sequence ID" value="SZX62614.1"/>
    <property type="molecule type" value="Genomic_DNA"/>
</dbReference>
<organism evidence="13 14">
    <name type="scientific">Tetradesmus obliquus</name>
    <name type="common">Green alga</name>
    <name type="synonym">Acutodesmus obliquus</name>
    <dbReference type="NCBI Taxonomy" id="3088"/>
    <lineage>
        <taxon>Eukaryota</taxon>
        <taxon>Viridiplantae</taxon>
        <taxon>Chlorophyta</taxon>
        <taxon>core chlorophytes</taxon>
        <taxon>Chlorophyceae</taxon>
        <taxon>CS clade</taxon>
        <taxon>Sphaeropleales</taxon>
        <taxon>Scenedesmaceae</taxon>
        <taxon>Tetradesmus</taxon>
    </lineage>
</organism>
<keyword evidence="12" id="KW-0479">Metal-binding</keyword>
<evidence type="ECO:0000256" key="5">
    <source>
        <dbReference type="ARBA" id="ARBA00042398"/>
    </source>
</evidence>
<dbReference type="EC" id="3.2.1.143" evidence="2"/>
<evidence type="ECO:0000256" key="12">
    <source>
        <dbReference type="PIRSR" id="PIRSR605502-1"/>
    </source>
</evidence>
<dbReference type="Proteomes" id="UP000256970">
    <property type="component" value="Unassembled WGS sequence"/>
</dbReference>
<comment type="similarity">
    <text evidence="1">Belongs to the ADP-ribosylglycohydrolase family.</text>
</comment>